<evidence type="ECO:0000313" key="3">
    <source>
        <dbReference type="Proteomes" id="UP001314205"/>
    </source>
</evidence>
<reference evidence="2 3" key="1">
    <citation type="submission" date="2023-11" db="EMBL/GenBank/DDBJ databases">
        <authorList>
            <person name="Hedman E."/>
            <person name="Englund M."/>
            <person name="Stromberg M."/>
            <person name="Nyberg Akerstrom W."/>
            <person name="Nylinder S."/>
            <person name="Jareborg N."/>
            <person name="Kallberg Y."/>
            <person name="Kronander E."/>
        </authorList>
    </citation>
    <scope>NUCLEOTIDE SEQUENCE [LARGE SCALE GENOMIC DNA]</scope>
</reference>
<accession>A0AAV1LQR6</accession>
<evidence type="ECO:0000313" key="2">
    <source>
        <dbReference type="EMBL" id="CAK1597793.1"/>
    </source>
</evidence>
<dbReference type="PANTHER" id="PTHR10773:SF19">
    <property type="match status" value="1"/>
</dbReference>
<sequence length="235" mass="27637">MAENSENTTGIKRKQPKMKKETVIKLKKAQGKEHINHRNNLIKKRVVGPDCRCKVLKCYTKISSQDRENIILHFNKLGNKNDQDAYLMSLISSSYPKRHTTEAPQKYRMASYSFKIRVGVNEIPVCLTAFCNIHGVTKGRVRRLQHLISINILTPKDMRGSHKSNRYKKTPEEVLNLVRNHIESFKTMQSHYSLRQDPNCRYLPENLTVLKMFNMFLNSYQIRVTYMVYWLVFKN</sequence>
<feature type="region of interest" description="Disordered" evidence="1">
    <location>
        <begin position="1"/>
        <end position="21"/>
    </location>
</feature>
<comment type="caution">
    <text evidence="2">The sequence shown here is derived from an EMBL/GenBank/DDBJ whole genome shotgun (WGS) entry which is preliminary data.</text>
</comment>
<dbReference type="AlphaFoldDB" id="A0AAV1LQR6"/>
<organism evidence="2 3">
    <name type="scientific">Parnassius mnemosyne</name>
    <name type="common">clouded apollo</name>
    <dbReference type="NCBI Taxonomy" id="213953"/>
    <lineage>
        <taxon>Eukaryota</taxon>
        <taxon>Metazoa</taxon>
        <taxon>Ecdysozoa</taxon>
        <taxon>Arthropoda</taxon>
        <taxon>Hexapoda</taxon>
        <taxon>Insecta</taxon>
        <taxon>Pterygota</taxon>
        <taxon>Neoptera</taxon>
        <taxon>Endopterygota</taxon>
        <taxon>Lepidoptera</taxon>
        <taxon>Glossata</taxon>
        <taxon>Ditrysia</taxon>
        <taxon>Papilionoidea</taxon>
        <taxon>Papilionidae</taxon>
        <taxon>Parnassiinae</taxon>
        <taxon>Parnassini</taxon>
        <taxon>Parnassius</taxon>
        <taxon>Driopa</taxon>
    </lineage>
</organism>
<feature type="compositionally biased region" description="Polar residues" evidence="1">
    <location>
        <begin position="1"/>
        <end position="10"/>
    </location>
</feature>
<dbReference type="EMBL" id="CAVLGL010000095">
    <property type="protein sequence ID" value="CAK1597793.1"/>
    <property type="molecule type" value="Genomic_DNA"/>
</dbReference>
<gene>
    <name evidence="2" type="ORF">PARMNEM_LOCUS16914</name>
</gene>
<protein>
    <submittedName>
        <fullName evidence="2">Uncharacterized protein</fullName>
    </submittedName>
</protein>
<dbReference type="PANTHER" id="PTHR10773">
    <property type="entry name" value="DNA-DIRECTED RNA POLYMERASES I, II, AND III SUBUNIT RPABC2"/>
    <property type="match status" value="1"/>
</dbReference>
<proteinExistence type="predicted"/>
<evidence type="ECO:0000256" key="1">
    <source>
        <dbReference type="SAM" id="MobiDB-lite"/>
    </source>
</evidence>
<dbReference type="Proteomes" id="UP001314205">
    <property type="component" value="Unassembled WGS sequence"/>
</dbReference>
<name>A0AAV1LQR6_9NEOP</name>
<keyword evidence="3" id="KW-1185">Reference proteome</keyword>